<dbReference type="InterPro" id="IPR018076">
    <property type="entry name" value="T2SS_GspF_dom"/>
</dbReference>
<dbReference type="EMBL" id="FIZY01000011">
    <property type="protein sequence ID" value="CZF80686.1"/>
    <property type="molecule type" value="Genomic_DNA"/>
</dbReference>
<dbReference type="Proteomes" id="UP000073601">
    <property type="component" value="Unassembled WGS sequence"/>
</dbReference>
<accession>A0A128F367</accession>
<gene>
    <name evidence="8" type="ORF">GMA8713_01553</name>
</gene>
<evidence type="ECO:0000256" key="1">
    <source>
        <dbReference type="ARBA" id="ARBA00004651"/>
    </source>
</evidence>
<dbReference type="PANTHER" id="PTHR35007">
    <property type="entry name" value="INTEGRAL MEMBRANE PROTEIN-RELATED"/>
    <property type="match status" value="1"/>
</dbReference>
<name>A0A128F367_9GAMM</name>
<dbReference type="GO" id="GO:0005886">
    <property type="term" value="C:plasma membrane"/>
    <property type="evidence" value="ECO:0007669"/>
    <property type="project" value="UniProtKB-SubCell"/>
</dbReference>
<keyword evidence="5 6" id="KW-0472">Membrane</keyword>
<protein>
    <submittedName>
        <fullName evidence="8">Bacterial type II secretion system protein F domain protein</fullName>
    </submittedName>
</protein>
<evidence type="ECO:0000313" key="9">
    <source>
        <dbReference type="Proteomes" id="UP000073601"/>
    </source>
</evidence>
<dbReference type="RefSeq" id="WP_062707473.1">
    <property type="nucleotide sequence ID" value="NZ_CAWRCI010000011.1"/>
</dbReference>
<dbReference type="Pfam" id="PF00482">
    <property type="entry name" value="T2SSF"/>
    <property type="match status" value="1"/>
</dbReference>
<evidence type="ECO:0000259" key="7">
    <source>
        <dbReference type="Pfam" id="PF00482"/>
    </source>
</evidence>
<dbReference type="OrthoDB" id="9810662at2"/>
<keyword evidence="9" id="KW-1185">Reference proteome</keyword>
<keyword evidence="4 6" id="KW-1133">Transmembrane helix</keyword>
<evidence type="ECO:0000256" key="4">
    <source>
        <dbReference type="ARBA" id="ARBA00022989"/>
    </source>
</evidence>
<sequence length="290" mass="32300">MTGIYIVFYTLLISVGASIILTGIYVSFYRRHRLRQVLDMNDAPVKKSALSVAASLIASYFAGTNKAIEEKFIGAGFYDIALAPYYFLIKYTVCGVGTLIILFSGDTSFSEAATSKVISLSILVIAVVIVPDLYLDMRRRALSAKLTRKLPYLLDLMGVCVQTGMTIETTLFYLTSEMTAFDRDMAYMLKRLRDRAQTVGLEKALRELYERVPAPEMRSFVMTLSQSMQHGTSIYGVLSTLAKDIREIQLLSLEEKAGKLASKMSVPLIIFIMMPIVILITTPGIMRMLG</sequence>
<feature type="domain" description="Type II secretion system protein GspF" evidence="7">
    <location>
        <begin position="154"/>
        <end position="280"/>
    </location>
</feature>
<evidence type="ECO:0000256" key="3">
    <source>
        <dbReference type="ARBA" id="ARBA00022692"/>
    </source>
</evidence>
<feature type="transmembrane region" description="Helical" evidence="6">
    <location>
        <begin position="266"/>
        <end position="286"/>
    </location>
</feature>
<feature type="transmembrane region" description="Helical" evidence="6">
    <location>
        <begin position="117"/>
        <end position="135"/>
    </location>
</feature>
<feature type="transmembrane region" description="Helical" evidence="6">
    <location>
        <begin position="6"/>
        <end position="28"/>
    </location>
</feature>
<evidence type="ECO:0000256" key="2">
    <source>
        <dbReference type="ARBA" id="ARBA00022475"/>
    </source>
</evidence>
<dbReference type="PANTHER" id="PTHR35007:SF2">
    <property type="entry name" value="PILUS ASSEMBLE PROTEIN"/>
    <property type="match status" value="1"/>
</dbReference>
<reference evidence="9" key="1">
    <citation type="submission" date="2016-02" db="EMBL/GenBank/DDBJ databases">
        <authorList>
            <person name="Rodrigo-Torres Lidia"/>
            <person name="Arahal R.David."/>
        </authorList>
    </citation>
    <scope>NUCLEOTIDE SEQUENCE [LARGE SCALE GENOMIC DNA]</scope>
    <source>
        <strain evidence="9">CECT 8713</strain>
    </source>
</reference>
<keyword evidence="2" id="KW-1003">Cell membrane</keyword>
<keyword evidence="3 6" id="KW-0812">Transmembrane</keyword>
<proteinExistence type="predicted"/>
<evidence type="ECO:0000256" key="5">
    <source>
        <dbReference type="ARBA" id="ARBA00023136"/>
    </source>
</evidence>
<comment type="subcellular location">
    <subcellularLocation>
        <location evidence="1">Cell membrane</location>
        <topology evidence="1">Multi-pass membrane protein</topology>
    </subcellularLocation>
</comment>
<organism evidence="8 9">
    <name type="scientific">Grimontia marina</name>
    <dbReference type="NCBI Taxonomy" id="646534"/>
    <lineage>
        <taxon>Bacteria</taxon>
        <taxon>Pseudomonadati</taxon>
        <taxon>Pseudomonadota</taxon>
        <taxon>Gammaproteobacteria</taxon>
        <taxon>Vibrionales</taxon>
        <taxon>Vibrionaceae</taxon>
        <taxon>Grimontia</taxon>
    </lineage>
</organism>
<dbReference type="AlphaFoldDB" id="A0A128F367"/>
<evidence type="ECO:0000313" key="8">
    <source>
        <dbReference type="EMBL" id="CZF80686.1"/>
    </source>
</evidence>
<feature type="transmembrane region" description="Helical" evidence="6">
    <location>
        <begin position="85"/>
        <end position="105"/>
    </location>
</feature>
<evidence type="ECO:0000256" key="6">
    <source>
        <dbReference type="SAM" id="Phobius"/>
    </source>
</evidence>